<feature type="domain" description="TNase-like" evidence="2">
    <location>
        <begin position="8"/>
        <end position="153"/>
    </location>
</feature>
<sequence>MTSQQLSASGRSMVKNVISADTVVLRGKPVGGPPPELVFSLSHLVAPRLGSSKEPEKEEPFAFEAREYLRRLVVGKDVAYKTEYTTTSNNRSFGTLILRVPVDGETNVAKLLVKEGWAKIRMRDGKHAPTDEQLELAELEKEAQEAKKGIWAEKSEATVLEQVRDGSTFRVLLILPKDQGNIYQHITLSLSGIKCPTLRKDIPNQEDIIEPYSEEAKYFVESRLLQKDIHVVLESFSGTGPSASFVGSIKFPAGNIAEALLSEGFAKIIGWNLSVVSGQGHIAAYKAAEEKARQRRLRVWHSFVKTTDDAQGGKGASCVLGNEYDAIVTKIIGADLIMVEPVATPGKDRKLQLASIRGPKRAKNDAGFEVGYSHDAQEFLRSRLVGNKVQVRIDYIKASEGEYEQRECATITLANGTNIGETLVSRGLATVIKHRKDDNSRSSDYDKLVQAEEKSVSGSKGMHSTKEPPVHRIIDASENAAKSRQYLPFLQRSNRLTGIVEHVSSGSRLRITVPAQSCRLVMVLSGIRAPKYARNANEKSEPFGAEAAEFVSRLVMQREVDLEFEGVDKVGGFIGTVFFKPANSLHHGAVDAASTQVNLAVALLENGLATVHDYSASQSHYTNQLYDAEIEAKNARLNIWTDYDPASEFVDENRQESNDLTGGVSNQQSGSLGTSDMREIFVSNISADTGLLHIQVQGSDLIKLEQLMVKFSQYHSTAGQQAIAPFALKAGDYCSAQFTVDKCWYRARKPVPGSRLRGLPAQFGTSILKPQAVEAQLAYVQLPGVAADQSAFLATATIEAGAEFSEEAFAMLRDLTEGKKLAAQIVGRSTGTPAAGTKTGSVVLNLVVYDLEQVKNPANGDGRVWSVNEQLVREGLAYVSRNWTRKIEMERRAKHKSVGGSLAAMSLNNTAVDTSVLEQIVAAQDIAKQERSCPNFPDKLNLMHSFVNIAPLITQETHHSDQCLTPVSGAESASQINAATVLCSFSHTRRQSFVAVPTVHNDPDSRTQWEKESYHSSSPESSLDVVSTCIRSQRGAFSTILMLSDDDESDSCYETLHALAQSQQSADANVFWSTTTAKIVDAIRKASHSTASDLVPKVSSRKTNAEVGADPIHDYEDMVELESPRKTFHVKPQLQIHRERNGVY</sequence>
<dbReference type="SMART" id="SM00318">
    <property type="entry name" value="SNc"/>
    <property type="match status" value="4"/>
</dbReference>
<dbReference type="AlphaFoldDB" id="A0A177WLE8"/>
<feature type="domain" description="TNase-like" evidence="2">
    <location>
        <begin position="322"/>
        <end position="465"/>
    </location>
</feature>
<feature type="region of interest" description="Disordered" evidence="1">
    <location>
        <begin position="998"/>
        <end position="1019"/>
    </location>
</feature>
<dbReference type="EMBL" id="DS022304">
    <property type="protein sequence ID" value="OAJ40280.1"/>
    <property type="molecule type" value="Genomic_DNA"/>
</dbReference>
<gene>
    <name evidence="3" type="ORF">BDEG_24035</name>
</gene>
<dbReference type="PANTHER" id="PTHR12302:SF2">
    <property type="entry name" value="STAPHYLOCOCCAL NUCLEASE DOMAIN-CONTAINING PROTEIN 1"/>
    <property type="match status" value="1"/>
</dbReference>
<dbReference type="Proteomes" id="UP000077115">
    <property type="component" value="Unassembled WGS sequence"/>
</dbReference>
<dbReference type="PROSITE" id="PS50830">
    <property type="entry name" value="TNASE_3"/>
    <property type="match status" value="4"/>
</dbReference>
<dbReference type="Gene3D" id="2.30.30.140">
    <property type="match status" value="1"/>
</dbReference>
<feature type="compositionally biased region" description="Basic and acidic residues" evidence="1">
    <location>
        <begin position="1001"/>
        <end position="1014"/>
    </location>
</feature>
<dbReference type="GO" id="GO:0005634">
    <property type="term" value="C:nucleus"/>
    <property type="evidence" value="ECO:0007669"/>
    <property type="project" value="TreeGrafter"/>
</dbReference>
<name>A0A177WLE8_BATDL</name>
<dbReference type="GO" id="GO:0003723">
    <property type="term" value="F:RNA binding"/>
    <property type="evidence" value="ECO:0007669"/>
    <property type="project" value="TreeGrafter"/>
</dbReference>
<dbReference type="InterPro" id="IPR016071">
    <property type="entry name" value="Staphylococal_nuclease_OB-fold"/>
</dbReference>
<feature type="region of interest" description="Disordered" evidence="1">
    <location>
        <begin position="435"/>
        <end position="467"/>
    </location>
</feature>
<dbReference type="CDD" id="cd00175">
    <property type="entry name" value="SNc"/>
    <property type="match status" value="1"/>
</dbReference>
<dbReference type="SUPFAM" id="SSF50199">
    <property type="entry name" value="Staphylococcal nuclease"/>
    <property type="match status" value="5"/>
</dbReference>
<dbReference type="Pfam" id="PF00565">
    <property type="entry name" value="SNase"/>
    <property type="match status" value="4"/>
</dbReference>
<protein>
    <recommendedName>
        <fullName evidence="2">TNase-like domain-containing protein</fullName>
    </recommendedName>
</protein>
<dbReference type="PANTHER" id="PTHR12302">
    <property type="entry name" value="EBNA2 BINDING PROTEIN P100"/>
    <property type="match status" value="1"/>
</dbReference>
<dbReference type="Gene3D" id="2.40.50.90">
    <property type="match status" value="6"/>
</dbReference>
<accession>A0A177WLE8</accession>
<dbReference type="STRING" id="403673.A0A177WLE8"/>
<proteinExistence type="predicted"/>
<feature type="compositionally biased region" description="Basic and acidic residues" evidence="1">
    <location>
        <begin position="435"/>
        <end position="455"/>
    </location>
</feature>
<feature type="domain" description="TNase-like" evidence="2">
    <location>
        <begin position="494"/>
        <end position="642"/>
    </location>
</feature>
<dbReference type="SUPFAM" id="SSF63748">
    <property type="entry name" value="Tudor/PWWP/MBT"/>
    <property type="match status" value="1"/>
</dbReference>
<dbReference type="eggNOG" id="KOG2039">
    <property type="taxonomic scope" value="Eukaryota"/>
</dbReference>
<evidence type="ECO:0000256" key="1">
    <source>
        <dbReference type="SAM" id="MobiDB-lite"/>
    </source>
</evidence>
<dbReference type="FunFam" id="2.40.50.90:FF:000002">
    <property type="entry name" value="Staphylococcal nuclease domain-containing protein"/>
    <property type="match status" value="1"/>
</dbReference>
<dbReference type="InterPro" id="IPR035437">
    <property type="entry name" value="SNase_OB-fold_sf"/>
</dbReference>
<dbReference type="FunFam" id="2.40.50.90:FF:000001">
    <property type="entry name" value="Staphylococcal nuclease domain-containing protein"/>
    <property type="match status" value="1"/>
</dbReference>
<dbReference type="GO" id="GO:0006402">
    <property type="term" value="P:mRNA catabolic process"/>
    <property type="evidence" value="ECO:0007669"/>
    <property type="project" value="TreeGrafter"/>
</dbReference>
<reference evidence="3 4" key="2">
    <citation type="submission" date="2016-05" db="EMBL/GenBank/DDBJ databases">
        <title>Lineage-specific infection strategies underlie the spectrum of fungal disease in amphibians.</title>
        <authorList>
            <person name="Cuomo C.A."/>
            <person name="Farrer R.A."/>
            <person name="James T."/>
            <person name="Longcore J."/>
            <person name="Birren B."/>
        </authorList>
    </citation>
    <scope>NUCLEOTIDE SEQUENCE [LARGE SCALE GENOMIC DNA]</scope>
    <source>
        <strain evidence="3 4">JEL423</strain>
    </source>
</reference>
<dbReference type="GO" id="GO:0004518">
    <property type="term" value="F:nuclease activity"/>
    <property type="evidence" value="ECO:0007669"/>
    <property type="project" value="TreeGrafter"/>
</dbReference>
<evidence type="ECO:0000259" key="2">
    <source>
        <dbReference type="PROSITE" id="PS50830"/>
    </source>
</evidence>
<dbReference type="VEuPathDB" id="FungiDB:BDEG_24035"/>
<dbReference type="OrthoDB" id="10023235at2759"/>
<dbReference type="Pfam" id="PF00567">
    <property type="entry name" value="TUDOR"/>
    <property type="match status" value="1"/>
</dbReference>
<evidence type="ECO:0000313" key="3">
    <source>
        <dbReference type="EMBL" id="OAJ40280.1"/>
    </source>
</evidence>
<feature type="domain" description="TNase-like" evidence="2">
    <location>
        <begin position="154"/>
        <end position="302"/>
    </location>
</feature>
<reference evidence="3 4" key="1">
    <citation type="submission" date="2006-10" db="EMBL/GenBank/DDBJ databases">
        <title>The Genome Sequence of Batrachochytrium dendrobatidis JEL423.</title>
        <authorList>
            <consortium name="The Broad Institute Genome Sequencing Platform"/>
            <person name="Birren B."/>
            <person name="Lander E."/>
            <person name="Galagan J."/>
            <person name="Cuomo C."/>
            <person name="Devon K."/>
            <person name="Jaffe D."/>
            <person name="Butler J."/>
            <person name="Alvarez P."/>
            <person name="Gnerre S."/>
            <person name="Grabherr M."/>
            <person name="Kleber M."/>
            <person name="Mauceli E."/>
            <person name="Brockman W."/>
            <person name="Young S."/>
            <person name="LaButti K."/>
            <person name="Sykes S."/>
            <person name="DeCaprio D."/>
            <person name="Crawford M."/>
            <person name="Koehrsen M."/>
            <person name="Engels R."/>
            <person name="Montgomery P."/>
            <person name="Pearson M."/>
            <person name="Howarth C."/>
            <person name="Larson L."/>
            <person name="White J."/>
            <person name="O'Leary S."/>
            <person name="Kodira C."/>
            <person name="Zeng Q."/>
            <person name="Yandava C."/>
            <person name="Alvarado L."/>
            <person name="Longcore J."/>
            <person name="James T."/>
        </authorList>
    </citation>
    <scope>NUCLEOTIDE SEQUENCE [LARGE SCALE GENOMIC DNA]</scope>
    <source>
        <strain evidence="3 4">JEL423</strain>
    </source>
</reference>
<dbReference type="InterPro" id="IPR002999">
    <property type="entry name" value="Tudor"/>
</dbReference>
<organism evidence="3 4">
    <name type="scientific">Batrachochytrium dendrobatidis (strain JEL423)</name>
    <dbReference type="NCBI Taxonomy" id="403673"/>
    <lineage>
        <taxon>Eukaryota</taxon>
        <taxon>Fungi</taxon>
        <taxon>Fungi incertae sedis</taxon>
        <taxon>Chytridiomycota</taxon>
        <taxon>Chytridiomycota incertae sedis</taxon>
        <taxon>Chytridiomycetes</taxon>
        <taxon>Rhizophydiales</taxon>
        <taxon>Rhizophydiales incertae sedis</taxon>
        <taxon>Batrachochytrium</taxon>
    </lineage>
</organism>
<evidence type="ECO:0000313" key="4">
    <source>
        <dbReference type="Proteomes" id="UP000077115"/>
    </source>
</evidence>
<dbReference type="GO" id="GO:0005829">
    <property type="term" value="C:cytosol"/>
    <property type="evidence" value="ECO:0007669"/>
    <property type="project" value="TreeGrafter"/>
</dbReference>